<dbReference type="Pfam" id="PF14244">
    <property type="entry name" value="Retrotran_gag_3"/>
    <property type="match status" value="1"/>
</dbReference>
<feature type="compositionally biased region" description="Basic and acidic residues" evidence="1">
    <location>
        <begin position="335"/>
        <end position="347"/>
    </location>
</feature>
<evidence type="ECO:0000313" key="4">
    <source>
        <dbReference type="Proteomes" id="UP001627284"/>
    </source>
</evidence>
<sequence>MGDAPAVPAQLDFGSPLYLHPSENACSTLLPAVFDGTGYRSWRRVVLRALSVKSKTGFITGKVVKPTSTDPSFMQWERCDDMLTSWILNSLSPDLRDSLQYVNNAKELWDELEDRYDQTNGCKLYQLQKEINDLVQGTLDVTGYYTKMKKLWEEMSTLDVHSQCSCVCVCGGKAKMHQAEQDRRLVHFLMGLNEMYTVVRGSILMMSTLPSMAQAFAILSQEERQREVKPHNHTVLESTLLNASVSSNVAAGSKGFRTSYTSSKGGASSSNPNTNTIFRGNSSTSNISNLFCDFCKRTGHTKDRCYKLYGYPSNSRPSKGRSSGSAANVYSSEEDMNRNEVPDESRKQIPVNLSKGQYEQLLNLLGSLQAGNGTDGSRDMLSGAVNLACILALLFFNY</sequence>
<dbReference type="PANTHER" id="PTHR37610">
    <property type="entry name" value="CCHC-TYPE DOMAIN-CONTAINING PROTEIN"/>
    <property type="match status" value="1"/>
</dbReference>
<comment type="caution">
    <text evidence="3">The sequence shown here is derived from an EMBL/GenBank/DDBJ whole genome shotgun (WGS) entry which is preliminary data.</text>
</comment>
<feature type="domain" description="Retrotransposon Copia-like N-terminal" evidence="2">
    <location>
        <begin position="20"/>
        <end position="67"/>
    </location>
</feature>
<reference evidence="3 4" key="1">
    <citation type="submission" date="2024-05" db="EMBL/GenBank/DDBJ databases">
        <title>De novo assembly of an allotetraploid wild potato.</title>
        <authorList>
            <person name="Hosaka A.J."/>
        </authorList>
    </citation>
    <scope>NUCLEOTIDE SEQUENCE [LARGE SCALE GENOMIC DNA]</scope>
    <source>
        <tissue evidence="3">Young leaves</tissue>
    </source>
</reference>
<evidence type="ECO:0000313" key="3">
    <source>
        <dbReference type="EMBL" id="KAL3366093.1"/>
    </source>
</evidence>
<evidence type="ECO:0000256" key="1">
    <source>
        <dbReference type="SAM" id="MobiDB-lite"/>
    </source>
</evidence>
<proteinExistence type="predicted"/>
<dbReference type="InterPro" id="IPR029472">
    <property type="entry name" value="Copia-like_N"/>
</dbReference>
<dbReference type="Proteomes" id="UP001627284">
    <property type="component" value="Unassembled WGS sequence"/>
</dbReference>
<dbReference type="EMBL" id="JBJKTR010000006">
    <property type="protein sequence ID" value="KAL3366092.1"/>
    <property type="molecule type" value="Genomic_DNA"/>
</dbReference>
<dbReference type="PANTHER" id="PTHR37610:SF40">
    <property type="entry name" value="OS01G0909600 PROTEIN"/>
    <property type="match status" value="1"/>
</dbReference>
<evidence type="ECO:0000259" key="2">
    <source>
        <dbReference type="Pfam" id="PF14244"/>
    </source>
</evidence>
<name>A0ABD2UEP2_9SOLN</name>
<gene>
    <name evidence="3" type="ORF">AABB24_010976</name>
</gene>
<organism evidence="3 4">
    <name type="scientific">Solanum stoloniferum</name>
    <dbReference type="NCBI Taxonomy" id="62892"/>
    <lineage>
        <taxon>Eukaryota</taxon>
        <taxon>Viridiplantae</taxon>
        <taxon>Streptophyta</taxon>
        <taxon>Embryophyta</taxon>
        <taxon>Tracheophyta</taxon>
        <taxon>Spermatophyta</taxon>
        <taxon>Magnoliopsida</taxon>
        <taxon>eudicotyledons</taxon>
        <taxon>Gunneridae</taxon>
        <taxon>Pentapetalae</taxon>
        <taxon>asterids</taxon>
        <taxon>lamiids</taxon>
        <taxon>Solanales</taxon>
        <taxon>Solanaceae</taxon>
        <taxon>Solanoideae</taxon>
        <taxon>Solaneae</taxon>
        <taxon>Solanum</taxon>
    </lineage>
</organism>
<accession>A0ABD2UEP2</accession>
<feature type="compositionally biased region" description="Polar residues" evidence="1">
    <location>
        <begin position="314"/>
        <end position="331"/>
    </location>
</feature>
<keyword evidence="4" id="KW-1185">Reference proteome</keyword>
<feature type="region of interest" description="Disordered" evidence="1">
    <location>
        <begin position="314"/>
        <end position="349"/>
    </location>
</feature>
<dbReference type="EMBL" id="JBJKTR010000006">
    <property type="protein sequence ID" value="KAL3366093.1"/>
    <property type="molecule type" value="Genomic_DNA"/>
</dbReference>
<dbReference type="AlphaFoldDB" id="A0ABD2UEP2"/>
<protein>
    <recommendedName>
        <fullName evidence="2">Retrotransposon Copia-like N-terminal domain-containing protein</fullName>
    </recommendedName>
</protein>